<evidence type="ECO:0000313" key="5">
    <source>
        <dbReference type="Proteomes" id="UP000245977"/>
    </source>
</evidence>
<accession>A0A2S2FEN3</accession>
<dbReference type="InterPro" id="IPR002509">
    <property type="entry name" value="NODB_dom"/>
</dbReference>
<dbReference type="Proteomes" id="UP000245977">
    <property type="component" value="Chromosome"/>
</dbReference>
<feature type="signal peptide" evidence="2">
    <location>
        <begin position="1"/>
        <end position="25"/>
    </location>
</feature>
<feature type="domain" description="NodB homology" evidence="3">
    <location>
        <begin position="108"/>
        <end position="343"/>
    </location>
</feature>
<name>A0A2S2FEN3_9GAMM</name>
<dbReference type="InterPro" id="IPR023854">
    <property type="entry name" value="PGA_deacetylase_PgaB"/>
</dbReference>
<dbReference type="GO" id="GO:0043708">
    <property type="term" value="P:cell adhesion involved in biofilm formation"/>
    <property type="evidence" value="ECO:0007669"/>
    <property type="project" value="InterPro"/>
</dbReference>
<organism evidence="4 5">
    <name type="scientific">Acinetobacter defluvii</name>
    <dbReference type="NCBI Taxonomy" id="1871111"/>
    <lineage>
        <taxon>Bacteria</taxon>
        <taxon>Pseudomonadati</taxon>
        <taxon>Pseudomonadota</taxon>
        <taxon>Gammaproteobacteria</taxon>
        <taxon>Moraxellales</taxon>
        <taxon>Moraxellaceae</taxon>
        <taxon>Acinetobacter</taxon>
    </lineage>
</organism>
<dbReference type="AlphaFoldDB" id="A0A2S2FEN3"/>
<evidence type="ECO:0000313" key="4">
    <source>
        <dbReference type="EMBL" id="AWL29404.1"/>
    </source>
</evidence>
<evidence type="ECO:0000259" key="3">
    <source>
        <dbReference type="PROSITE" id="PS51677"/>
    </source>
</evidence>
<dbReference type="OrthoDB" id="9814639at2"/>
<dbReference type="Pfam" id="PF14883">
    <property type="entry name" value="GHL13"/>
    <property type="match status" value="1"/>
</dbReference>
<dbReference type="Pfam" id="PF01522">
    <property type="entry name" value="Polysacc_deac_1"/>
    <property type="match status" value="1"/>
</dbReference>
<evidence type="ECO:0000256" key="2">
    <source>
        <dbReference type="SAM" id="SignalP"/>
    </source>
</evidence>
<feature type="chain" id="PRO_5015752559" evidence="2">
    <location>
        <begin position="26"/>
        <end position="617"/>
    </location>
</feature>
<reference evidence="4" key="1">
    <citation type="submission" date="2019-08" db="EMBL/GenBank/DDBJ databases">
        <title>The complete genome of Acinetobacter defluvii strain WCHAD010030.</title>
        <authorList>
            <person name="Hu Y."/>
            <person name="Qin J."/>
            <person name="Feng Y."/>
            <person name="Zong Z."/>
        </authorList>
    </citation>
    <scope>NUCLEOTIDE SEQUENCE</scope>
    <source>
        <strain evidence="4">WCHA30</strain>
    </source>
</reference>
<sequence length="617" mass="70618">MKYINQLSKSIIMSGLLVCSTHLFAETTVKDLALESEKKVLFDQQHFVSLTFHDVRDDVLKAGDRDPYAISTQNLVQFFEWLKRSDWHPVSLKQITEARQKGTALPRNAVLISFDDGALSHYSRVFPLAKEYQIPVVFALVTSWMNGNTKAIYEAYGQGNEMTWAQVREMQRSGWVEFASHSHDLHQGILANPQNNQQPAAITRLYSATLKRYETQQEYEQRIVQDLKQSHEILRKEVGVSPVAIIWPYGAVNTETEKLAQKAGFPLSFSLGADAVNRIDDGTFQRGLAVNNPSSEDLYEQMKDSIHYQNFVHYAPMRGLTFDLGEFSQDYGKADQQLGQVLDLTSALKSNVLILNAVGDQNKDGIYENAYFPNTYLPVKFDVLNRTLWQAKTRIFNQIYVQLPYSLEQQQSQLAVHLSQQLFKNNTSLDGIILKTDSHLQCAFKTIQEQKCIDQQLQVQHTLQEINNSSKQYSNISNPFKLSLQVHLATLEKGTLSAFLNQFKAQVKLFNFEIDSLQQEQLFKDFLKQIELLSAEQKAQIWVTLSVDSARTAQDWKRIQTNFLTLQRLGIQKLAINQYNSVNAEWVQEFLYTPLSLNQSPLTYRNPFITKTEGKSP</sequence>
<dbReference type="PANTHER" id="PTHR34216">
    <property type="match status" value="1"/>
</dbReference>
<dbReference type="PANTHER" id="PTHR34216:SF7">
    <property type="entry name" value="POLY-BETA-1,6-N-ACETYL-D-GLUCOSAMINE N-DEACETYLASE"/>
    <property type="match status" value="1"/>
</dbReference>
<protein>
    <submittedName>
        <fullName evidence="4">Poly-beta-1,6-N-acetyl-D-glucosamine N-deacetylase PgaB</fullName>
    </submittedName>
</protein>
<dbReference type="EMBL" id="CP029397">
    <property type="protein sequence ID" value="AWL29404.1"/>
    <property type="molecule type" value="Genomic_DNA"/>
</dbReference>
<dbReference type="InterPro" id="IPR032772">
    <property type="entry name" value="PGA_deacetylase_PgaB_C"/>
</dbReference>
<gene>
    <name evidence="4" type="primary">pgaB</name>
    <name evidence="4" type="ORF">DJ533_12885</name>
</gene>
<dbReference type="GO" id="GO:0016810">
    <property type="term" value="F:hydrolase activity, acting on carbon-nitrogen (but not peptide) bonds"/>
    <property type="evidence" value="ECO:0007669"/>
    <property type="project" value="InterPro"/>
</dbReference>
<dbReference type="InterPro" id="IPR011330">
    <property type="entry name" value="Glyco_hydro/deAcase_b/a-brl"/>
</dbReference>
<keyword evidence="1 2" id="KW-0732">Signal</keyword>
<dbReference type="GO" id="GO:0005975">
    <property type="term" value="P:carbohydrate metabolic process"/>
    <property type="evidence" value="ECO:0007669"/>
    <property type="project" value="InterPro"/>
</dbReference>
<keyword evidence="5" id="KW-1185">Reference proteome</keyword>
<dbReference type="KEGG" id="adv:DJ533_12885"/>
<evidence type="ECO:0000256" key="1">
    <source>
        <dbReference type="ARBA" id="ARBA00022729"/>
    </source>
</evidence>
<dbReference type="NCBIfam" id="TIGR03938">
    <property type="entry name" value="deacetyl_PgaB"/>
    <property type="match status" value="1"/>
</dbReference>
<dbReference type="PROSITE" id="PS51677">
    <property type="entry name" value="NODB"/>
    <property type="match status" value="1"/>
</dbReference>
<dbReference type="SUPFAM" id="SSF88713">
    <property type="entry name" value="Glycoside hydrolase/deacetylase"/>
    <property type="match status" value="1"/>
</dbReference>
<dbReference type="Gene3D" id="3.20.20.80">
    <property type="entry name" value="Glycosidases"/>
    <property type="match status" value="1"/>
</dbReference>
<dbReference type="Gene3D" id="3.20.20.370">
    <property type="entry name" value="Glycoside hydrolase/deacetylase"/>
    <property type="match status" value="1"/>
</dbReference>
<dbReference type="RefSeq" id="WP_065992451.1">
    <property type="nucleotide sequence ID" value="NZ_CP029397.2"/>
</dbReference>
<proteinExistence type="predicted"/>
<dbReference type="STRING" id="1871111.GCA_001704615_01240"/>
<dbReference type="InterPro" id="IPR051398">
    <property type="entry name" value="Polysacch_Deacetylase"/>
</dbReference>